<protein>
    <recommendedName>
        <fullName evidence="3">DUF1611 domain-containing protein</fullName>
    </recommendedName>
</protein>
<comment type="caution">
    <text evidence="1">The sequence shown here is derived from an EMBL/GenBank/DDBJ whole genome shotgun (WGS) entry which is preliminary data.</text>
</comment>
<organism evidence="1 2">
    <name type="scientific">Luteococcus sanguinis</name>
    <dbReference type="NCBI Taxonomy" id="174038"/>
    <lineage>
        <taxon>Bacteria</taxon>
        <taxon>Bacillati</taxon>
        <taxon>Actinomycetota</taxon>
        <taxon>Actinomycetes</taxon>
        <taxon>Propionibacteriales</taxon>
        <taxon>Propionibacteriaceae</taxon>
        <taxon>Luteococcus</taxon>
    </lineage>
</organism>
<evidence type="ECO:0008006" key="3">
    <source>
        <dbReference type="Google" id="ProtNLM"/>
    </source>
</evidence>
<gene>
    <name evidence="1" type="ORF">ACFP57_09370</name>
</gene>
<accession>A0ABW1X132</accession>
<evidence type="ECO:0000313" key="1">
    <source>
        <dbReference type="EMBL" id="MFC6397185.1"/>
    </source>
</evidence>
<dbReference type="EMBL" id="JBHSUA010000018">
    <property type="protein sequence ID" value="MFC6397185.1"/>
    <property type="molecule type" value="Genomic_DNA"/>
</dbReference>
<keyword evidence="2" id="KW-1185">Reference proteome</keyword>
<reference evidence="2" key="1">
    <citation type="journal article" date="2019" name="Int. J. Syst. Evol. Microbiol.">
        <title>The Global Catalogue of Microorganisms (GCM) 10K type strain sequencing project: providing services to taxonomists for standard genome sequencing and annotation.</title>
        <authorList>
            <consortium name="The Broad Institute Genomics Platform"/>
            <consortium name="The Broad Institute Genome Sequencing Center for Infectious Disease"/>
            <person name="Wu L."/>
            <person name="Ma J."/>
        </authorList>
    </citation>
    <scope>NUCLEOTIDE SEQUENCE [LARGE SCALE GENOMIC DNA]</scope>
    <source>
        <strain evidence="2">CGMCC 1.15277</strain>
    </source>
</reference>
<dbReference type="Proteomes" id="UP001596266">
    <property type="component" value="Unassembled WGS sequence"/>
</dbReference>
<evidence type="ECO:0000313" key="2">
    <source>
        <dbReference type="Proteomes" id="UP001596266"/>
    </source>
</evidence>
<dbReference type="RefSeq" id="WP_343884619.1">
    <property type="nucleotide sequence ID" value="NZ_BAAAKI010000003.1"/>
</dbReference>
<dbReference type="SUPFAM" id="SSF52540">
    <property type="entry name" value="P-loop containing nucleoside triphosphate hydrolases"/>
    <property type="match status" value="1"/>
</dbReference>
<proteinExistence type="predicted"/>
<dbReference type="Gene3D" id="3.40.50.300">
    <property type="entry name" value="P-loop containing nucleotide triphosphate hydrolases"/>
    <property type="match status" value="1"/>
</dbReference>
<dbReference type="InterPro" id="IPR027417">
    <property type="entry name" value="P-loop_NTPase"/>
</dbReference>
<name>A0ABW1X132_9ACTN</name>
<sequence>MSAGREITVSTVSDLYLTQARRSFATRRVPVEAMRTIISGAVRPRSGDILLARISRLGNHKNLELPTGRRSGLHVGDLIIVAFADRYATDQFESYVPLTLGPTQLVASGGIASEVMSRSSLVRQATDIEPVGLLGNERGEALNVADFALPELPRPMTRPRTIAVLGTSMNAGKTTTIHHLVHGLARMGARPGVTKVTGTGSGNDYWQMFDAGAHRMIDFTDAGLASTFMQPIPRLVDAMTQLVWNLTASGCGINFVEVADGVFQQETSTLLQSESFADIADAVVLAASDAMGAHTGVNFLRERGLPIVAVAGSMTRSSLAAREAARAVNLPIWGLAELGNPEIVAPVLGIDLAEFTPPDAELLAWLPPSEAPATIPAPATVPAPVAAAPRAVATA</sequence>